<dbReference type="InterPro" id="IPR011250">
    <property type="entry name" value="OMP/PagP_B-barrel"/>
</dbReference>
<dbReference type="Gene3D" id="2.40.160.20">
    <property type="match status" value="1"/>
</dbReference>
<keyword evidence="1" id="KW-0732">Signal</keyword>
<keyword evidence="4" id="KW-1185">Reference proteome</keyword>
<dbReference type="InterPro" id="IPR025665">
    <property type="entry name" value="Beta-barrel_OMP_2"/>
</dbReference>
<evidence type="ECO:0000313" key="3">
    <source>
        <dbReference type="EMBL" id="MFE3868985.1"/>
    </source>
</evidence>
<evidence type="ECO:0000256" key="1">
    <source>
        <dbReference type="SAM" id="SignalP"/>
    </source>
</evidence>
<sequence>MKKITLLLVTVFTFGSVNAQDKEDMSFGVKGGLNVSSVTNTDQDGLNSKSLIGFNLGFFGEFMISDKFAIQPELLYSAQGVKLESGGDDGDLKLDYINIPIMAKYYVANTFSLEFGPQIGFLVSAKAKSGGVSEDIKDQVKSTDVSLGFGASYYFAEKFMLGARYNLGLTRIQEDLFLGESESKNSVFQVSLGYKF</sequence>
<evidence type="ECO:0000259" key="2">
    <source>
        <dbReference type="Pfam" id="PF13568"/>
    </source>
</evidence>
<reference evidence="3 4" key="1">
    <citation type="submission" date="2024-06" db="EMBL/GenBank/DDBJ databases">
        <title>Flavobacterium spp. isolated from glacier.</title>
        <authorList>
            <person name="Han D."/>
        </authorList>
    </citation>
    <scope>NUCLEOTIDE SEQUENCE [LARGE SCALE GENOMIC DNA]</scope>
    <source>
        <strain evidence="3 4">LS2P90</strain>
    </source>
</reference>
<dbReference type="SUPFAM" id="SSF56925">
    <property type="entry name" value="OMPA-like"/>
    <property type="match status" value="1"/>
</dbReference>
<protein>
    <submittedName>
        <fullName evidence="3">Porin family protein</fullName>
    </submittedName>
</protein>
<feature type="chain" id="PRO_5046048232" evidence="1">
    <location>
        <begin position="20"/>
        <end position="196"/>
    </location>
</feature>
<dbReference type="Proteomes" id="UP001600109">
    <property type="component" value="Unassembled WGS sequence"/>
</dbReference>
<name>A0ABW6HZK9_9FLAO</name>
<proteinExistence type="predicted"/>
<dbReference type="RefSeq" id="WP_379855596.1">
    <property type="nucleotide sequence ID" value="NZ_JBHZPZ010000016.1"/>
</dbReference>
<organism evidence="3 4">
    <name type="scientific">Flavobacterium xylosi</name>
    <dbReference type="NCBI Taxonomy" id="3230415"/>
    <lineage>
        <taxon>Bacteria</taxon>
        <taxon>Pseudomonadati</taxon>
        <taxon>Bacteroidota</taxon>
        <taxon>Flavobacteriia</taxon>
        <taxon>Flavobacteriales</taxon>
        <taxon>Flavobacteriaceae</taxon>
        <taxon>Flavobacterium</taxon>
    </lineage>
</organism>
<dbReference type="EMBL" id="JBHZPZ010000016">
    <property type="protein sequence ID" value="MFE3868985.1"/>
    <property type="molecule type" value="Genomic_DNA"/>
</dbReference>
<evidence type="ECO:0000313" key="4">
    <source>
        <dbReference type="Proteomes" id="UP001600109"/>
    </source>
</evidence>
<gene>
    <name evidence="3" type="ORF">ACFX5E_13025</name>
</gene>
<comment type="caution">
    <text evidence="3">The sequence shown here is derived from an EMBL/GenBank/DDBJ whole genome shotgun (WGS) entry which is preliminary data.</text>
</comment>
<accession>A0ABW6HZK9</accession>
<feature type="signal peptide" evidence="1">
    <location>
        <begin position="1"/>
        <end position="19"/>
    </location>
</feature>
<feature type="domain" description="Outer membrane protein beta-barrel" evidence="2">
    <location>
        <begin position="19"/>
        <end position="172"/>
    </location>
</feature>
<dbReference type="Pfam" id="PF13568">
    <property type="entry name" value="OMP_b-brl_2"/>
    <property type="match status" value="1"/>
</dbReference>